<dbReference type="InterPro" id="IPR013762">
    <property type="entry name" value="Integrase-like_cat_sf"/>
</dbReference>
<evidence type="ECO:0000259" key="5">
    <source>
        <dbReference type="PROSITE" id="PS51898"/>
    </source>
</evidence>
<organism evidence="6 7">
    <name type="scientific">Bacillus pumilus</name>
    <name type="common">Bacillus mesentericus</name>
    <dbReference type="NCBI Taxonomy" id="1408"/>
    <lineage>
        <taxon>Bacteria</taxon>
        <taxon>Bacillati</taxon>
        <taxon>Bacillota</taxon>
        <taxon>Bacilli</taxon>
        <taxon>Bacillales</taxon>
        <taxon>Bacillaceae</taxon>
        <taxon>Bacillus</taxon>
    </lineage>
</organism>
<dbReference type="CDD" id="cd00397">
    <property type="entry name" value="DNA_BRE_C"/>
    <property type="match status" value="1"/>
</dbReference>
<dbReference type="SUPFAM" id="SSF56349">
    <property type="entry name" value="DNA breaking-rejoining enzymes"/>
    <property type="match status" value="1"/>
</dbReference>
<evidence type="ECO:0000256" key="1">
    <source>
        <dbReference type="ARBA" id="ARBA00008857"/>
    </source>
</evidence>
<dbReference type="GO" id="GO:0015074">
    <property type="term" value="P:DNA integration"/>
    <property type="evidence" value="ECO:0007669"/>
    <property type="project" value="UniProtKB-KW"/>
</dbReference>
<gene>
    <name evidence="6" type="ORF">FO508_10530</name>
</gene>
<dbReference type="Proteomes" id="UP001182042">
    <property type="component" value="Unassembled WGS sequence"/>
</dbReference>
<dbReference type="Gene3D" id="1.10.150.130">
    <property type="match status" value="1"/>
</dbReference>
<dbReference type="PROSITE" id="PS51898">
    <property type="entry name" value="TYR_RECOMBINASE"/>
    <property type="match status" value="1"/>
</dbReference>
<name>A0AAE4B9R3_BACPU</name>
<dbReference type="EMBL" id="VKQA01000002">
    <property type="protein sequence ID" value="MDR4250777.1"/>
    <property type="molecule type" value="Genomic_DNA"/>
</dbReference>
<evidence type="ECO:0000256" key="2">
    <source>
        <dbReference type="ARBA" id="ARBA00022908"/>
    </source>
</evidence>
<dbReference type="Pfam" id="PF13495">
    <property type="entry name" value="Phage_int_SAM_4"/>
    <property type="match status" value="1"/>
</dbReference>
<accession>A0AAE4B9R3</accession>
<reference evidence="6" key="1">
    <citation type="submission" date="2019-07" db="EMBL/GenBank/DDBJ databases">
        <title>Phylogenomic Reclassification of ATCC Bacillus Strains and Various Taxa within the Genus Bacillus.</title>
        <authorList>
            <person name="Riojas M.A."/>
            <person name="Frank A.M."/>
            <person name="Fenn S.L."/>
            <person name="King S."/>
            <person name="Brower S."/>
            <person name="Hazbon M.H."/>
        </authorList>
    </citation>
    <scope>NUCLEOTIDE SEQUENCE</scope>
    <source>
        <strain evidence="6">ATCC 27142</strain>
    </source>
</reference>
<dbReference type="AlphaFoldDB" id="A0AAE4B9R3"/>
<comment type="similarity">
    <text evidence="1">Belongs to the 'phage' integrase family.</text>
</comment>
<evidence type="ECO:0000313" key="6">
    <source>
        <dbReference type="EMBL" id="MDR4250777.1"/>
    </source>
</evidence>
<keyword evidence="4" id="KW-0233">DNA recombination</keyword>
<dbReference type="RefSeq" id="WP_309415904.1">
    <property type="nucleotide sequence ID" value="NZ_CP187658.1"/>
</dbReference>
<feature type="domain" description="Tyr recombinase" evidence="5">
    <location>
        <begin position="133"/>
        <end position="318"/>
    </location>
</feature>
<comment type="caution">
    <text evidence="6">The sequence shown here is derived from an EMBL/GenBank/DDBJ whole genome shotgun (WGS) entry which is preliminary data.</text>
</comment>
<dbReference type="Gene3D" id="1.10.443.10">
    <property type="entry name" value="Intergrase catalytic core"/>
    <property type="match status" value="1"/>
</dbReference>
<evidence type="ECO:0000313" key="7">
    <source>
        <dbReference type="Proteomes" id="UP001182042"/>
    </source>
</evidence>
<dbReference type="InterPro" id="IPR010998">
    <property type="entry name" value="Integrase_recombinase_N"/>
</dbReference>
<dbReference type="PANTHER" id="PTHR30349:SF41">
    <property type="entry name" value="INTEGRASE_RECOMBINASE PROTEIN MJ0367-RELATED"/>
    <property type="match status" value="1"/>
</dbReference>
<sequence>MAITRRRQGVRNRRDVGSDRIRSSFTTIQDALDTVVTVMTTQNFRERTIGDYCAYFGEFLAETALEPAMSITAVTEDHFHTYITIMLKKRGLSPVTINIRLGGIKSLFSKMVERGLINESPCGRVTKLRTDQTVVKSLTDSQVKRFFSVIDKDTFAGFRDYVAFYLSLKCGLRSNELEGLDPSDVDFDNKVLMLPGAINKNRKNRMVPITDKVADNLHQLLLETEDYFGVAKKVFVNQYGDEMAKEHLRKRAAKYAGLANLKGECRASIHSLRHTFAINYLRNGGDIRSLQKILGHADLESTQVYLDYVDDVVVEQFNKANKNDTLDV</sequence>
<keyword evidence="3" id="KW-0238">DNA-binding</keyword>
<dbReference type="Pfam" id="PF00589">
    <property type="entry name" value="Phage_integrase"/>
    <property type="match status" value="1"/>
</dbReference>
<dbReference type="InterPro" id="IPR050090">
    <property type="entry name" value="Tyrosine_recombinase_XerCD"/>
</dbReference>
<evidence type="ECO:0000256" key="3">
    <source>
        <dbReference type="ARBA" id="ARBA00023125"/>
    </source>
</evidence>
<dbReference type="GO" id="GO:0006310">
    <property type="term" value="P:DNA recombination"/>
    <property type="evidence" value="ECO:0007669"/>
    <property type="project" value="UniProtKB-KW"/>
</dbReference>
<dbReference type="InterPro" id="IPR011010">
    <property type="entry name" value="DNA_brk_join_enz"/>
</dbReference>
<keyword evidence="2" id="KW-0229">DNA integration</keyword>
<protein>
    <submittedName>
        <fullName evidence="6">Tyrosine-type recombinase/integrase</fullName>
    </submittedName>
</protein>
<dbReference type="InterPro" id="IPR002104">
    <property type="entry name" value="Integrase_catalytic"/>
</dbReference>
<dbReference type="InterPro" id="IPR004107">
    <property type="entry name" value="Integrase_SAM-like_N"/>
</dbReference>
<proteinExistence type="inferred from homology"/>
<dbReference type="GO" id="GO:0003677">
    <property type="term" value="F:DNA binding"/>
    <property type="evidence" value="ECO:0007669"/>
    <property type="project" value="UniProtKB-KW"/>
</dbReference>
<evidence type="ECO:0000256" key="4">
    <source>
        <dbReference type="ARBA" id="ARBA00023172"/>
    </source>
</evidence>
<dbReference type="PANTHER" id="PTHR30349">
    <property type="entry name" value="PHAGE INTEGRASE-RELATED"/>
    <property type="match status" value="1"/>
</dbReference>